<evidence type="ECO:0000313" key="2">
    <source>
        <dbReference type="Proteomes" id="UP000027154"/>
    </source>
</evidence>
<comment type="caution">
    <text evidence="1">The sequence shown here is derived from an EMBL/GenBank/DDBJ whole genome shotgun (WGS) entry which is preliminary data.</text>
</comment>
<name>A0ABD3Y3Q0_9GAMM</name>
<dbReference type="RefSeq" id="WP_033032208.1">
    <property type="nucleotide sequence ID" value="NZ_JJNZ01000110.1"/>
</dbReference>
<dbReference type="Proteomes" id="UP000027154">
    <property type="component" value="Unassembled WGS sequence"/>
</dbReference>
<accession>A0ABD3Y3Q0</accession>
<dbReference type="AlphaFoldDB" id="A0ABD3Y3Q0"/>
<proteinExistence type="predicted"/>
<gene>
    <name evidence="1" type="ORF">DC53_20590</name>
</gene>
<organism evidence="1 2">
    <name type="scientific">Pseudoalteromonas fuliginea</name>
    <dbReference type="NCBI Taxonomy" id="1872678"/>
    <lineage>
        <taxon>Bacteria</taxon>
        <taxon>Pseudomonadati</taxon>
        <taxon>Pseudomonadota</taxon>
        <taxon>Gammaproteobacteria</taxon>
        <taxon>Alteromonadales</taxon>
        <taxon>Pseudoalteromonadaceae</taxon>
        <taxon>Pseudoalteromonas</taxon>
    </lineage>
</organism>
<sequence>MTIRSRKIFSPDLFKENDSFILSNDSYACAPELQGQISALSYISESAEGAVSTVELDETNAKVAKSDLTKSLLSGYELYLFASDSIWQPATKITRYYGLWKRLKKLHNILEVINNSDFSQEHIAEGNEGLQFSGIARLGIDNLDLGVVLVRENIGFQLYLSMHDLSFEFERVSNYFEAAYLKEPSLNGSPFNVDCFITKLISNNSAIVRVSGSGALAECSIDVIASSSSELFAMLDN</sequence>
<evidence type="ECO:0000313" key="1">
    <source>
        <dbReference type="EMBL" id="KDC48102.1"/>
    </source>
</evidence>
<protein>
    <submittedName>
        <fullName evidence="1">Uncharacterized protein</fullName>
    </submittedName>
</protein>
<reference evidence="1 2" key="1">
    <citation type="submission" date="2014-04" db="EMBL/GenBank/DDBJ databases">
        <title>Pseudoalteromonas galatheae sp. nov., isolated from a deep-sea polychaete near Canal Concepcion, Chile.</title>
        <authorList>
            <person name="Machado H.R."/>
            <person name="Gram L."/>
            <person name="Vynne N.G."/>
        </authorList>
    </citation>
    <scope>NUCLEOTIDE SEQUENCE [LARGE SCALE GENOMIC DNA]</scope>
    <source>
        <strain evidence="1 2">KMM216</strain>
    </source>
</reference>
<dbReference type="EMBL" id="JJNZ01000110">
    <property type="protein sequence ID" value="KDC48102.1"/>
    <property type="molecule type" value="Genomic_DNA"/>
</dbReference>